<keyword evidence="3 5" id="KW-1133">Transmembrane helix</keyword>
<feature type="transmembrane region" description="Helical" evidence="5">
    <location>
        <begin position="69"/>
        <end position="89"/>
    </location>
</feature>
<sequence length="567" mass="60003">MRNLPLADPGTPDTGSSTRYLVWITRVQPWTVAGAVAAGIVWMVAQALMPAVVGKAIDAGVAARDGEQLRLWAFALLGVGLTQAVAGVVRHRFSVVLWLDAAYRSVQLIGRASARIGAGLPKRVATGEVVSVGANDMAHIGNSVDALGRAVGSLVAFVVVSFILLSTSVTLGLTVLIGLPLLLLAIGPLLRPLQQRNMAAREMQGELNSLASDIVVGLRVLRGIGGEDVFHGRYVAESQRVRAAGVRVARLQSLLDALQVLLPGAFVVVVVWLGARLAVQGVISPGELVAFYGYAAFLVIPLRTATEFVNKVIRGRVAASRLLAILALQPEFAEPTVPAAEPPGSRLVDEESGFVATPGRLTAVVSEDQVATARVADRLGKFRPGRVTFDGVPLAELPTPVVRRRVLVSDTTSTLFSGILRDELDVRGQGDEAHLMAALTTASAEDVMEALPDGLDSEVEEKGRSFSGGQRQRLALARALVADPDVLVLDEPTSAVDAHTEARIAARLREARAGRTTVVMTSSPLLLDQVDEVAFLVGGRVVAQGGHHDLLESVPGYRRTVMRGEDD</sequence>
<feature type="transmembrane region" description="Helical" evidence="5">
    <location>
        <begin position="29"/>
        <end position="49"/>
    </location>
</feature>
<evidence type="ECO:0000256" key="4">
    <source>
        <dbReference type="ARBA" id="ARBA00023136"/>
    </source>
</evidence>
<dbReference type="InterPro" id="IPR036640">
    <property type="entry name" value="ABC1_TM_sf"/>
</dbReference>
<dbReference type="PANTHER" id="PTHR43394:SF1">
    <property type="entry name" value="ATP-BINDING CASSETTE SUB-FAMILY B MEMBER 10, MITOCHONDRIAL"/>
    <property type="match status" value="1"/>
</dbReference>
<comment type="subcellular location">
    <subcellularLocation>
        <location evidence="1">Cell membrane</location>
        <topology evidence="1">Multi-pass membrane protein</topology>
    </subcellularLocation>
</comment>
<feature type="domain" description="ABC transporter" evidence="6">
    <location>
        <begin position="332"/>
        <end position="563"/>
    </location>
</feature>
<feature type="transmembrane region" description="Helical" evidence="5">
    <location>
        <begin position="260"/>
        <end position="283"/>
    </location>
</feature>
<dbReference type="PROSITE" id="PS50893">
    <property type="entry name" value="ABC_TRANSPORTER_2"/>
    <property type="match status" value="1"/>
</dbReference>
<keyword evidence="8" id="KW-0547">Nucleotide-binding</keyword>
<evidence type="ECO:0000313" key="8">
    <source>
        <dbReference type="EMBL" id="CAA9357442.1"/>
    </source>
</evidence>
<reference evidence="8" key="1">
    <citation type="submission" date="2020-02" db="EMBL/GenBank/DDBJ databases">
        <authorList>
            <person name="Meier V. D."/>
        </authorList>
    </citation>
    <scope>NUCLEOTIDE SEQUENCE</scope>
    <source>
        <strain evidence="8">AVDCRST_MAG46</strain>
    </source>
</reference>
<dbReference type="PANTHER" id="PTHR43394">
    <property type="entry name" value="ATP-DEPENDENT PERMEASE MDL1, MITOCHONDRIAL"/>
    <property type="match status" value="1"/>
</dbReference>
<dbReference type="InterPro" id="IPR003439">
    <property type="entry name" value="ABC_transporter-like_ATP-bd"/>
</dbReference>
<evidence type="ECO:0000256" key="1">
    <source>
        <dbReference type="ARBA" id="ARBA00004651"/>
    </source>
</evidence>
<feature type="transmembrane region" description="Helical" evidence="5">
    <location>
        <begin position="146"/>
        <end position="165"/>
    </location>
</feature>
<dbReference type="GO" id="GO:0016887">
    <property type="term" value="F:ATP hydrolysis activity"/>
    <property type="evidence" value="ECO:0007669"/>
    <property type="project" value="InterPro"/>
</dbReference>
<dbReference type="InterPro" id="IPR017871">
    <property type="entry name" value="ABC_transporter-like_CS"/>
</dbReference>
<dbReference type="Pfam" id="PF00005">
    <property type="entry name" value="ABC_tran"/>
    <property type="match status" value="1"/>
</dbReference>
<proteinExistence type="predicted"/>
<dbReference type="GO" id="GO:0005524">
    <property type="term" value="F:ATP binding"/>
    <property type="evidence" value="ECO:0007669"/>
    <property type="project" value="UniProtKB-KW"/>
</dbReference>
<dbReference type="PROSITE" id="PS00211">
    <property type="entry name" value="ABC_TRANSPORTER_1"/>
    <property type="match status" value="1"/>
</dbReference>
<name>A0A6J4MG45_9ACTN</name>
<dbReference type="GO" id="GO:0015421">
    <property type="term" value="F:ABC-type oligopeptide transporter activity"/>
    <property type="evidence" value="ECO:0007669"/>
    <property type="project" value="TreeGrafter"/>
</dbReference>
<dbReference type="PROSITE" id="PS50929">
    <property type="entry name" value="ABC_TM1F"/>
    <property type="match status" value="1"/>
</dbReference>
<keyword evidence="4 5" id="KW-0472">Membrane</keyword>
<dbReference type="Gene3D" id="1.20.1560.10">
    <property type="entry name" value="ABC transporter type 1, transmembrane domain"/>
    <property type="match status" value="1"/>
</dbReference>
<evidence type="ECO:0000259" key="7">
    <source>
        <dbReference type="PROSITE" id="PS50929"/>
    </source>
</evidence>
<dbReference type="GO" id="GO:0005886">
    <property type="term" value="C:plasma membrane"/>
    <property type="evidence" value="ECO:0007669"/>
    <property type="project" value="UniProtKB-SubCell"/>
</dbReference>
<evidence type="ECO:0000256" key="2">
    <source>
        <dbReference type="ARBA" id="ARBA00022692"/>
    </source>
</evidence>
<feature type="transmembrane region" description="Helical" evidence="5">
    <location>
        <begin position="171"/>
        <end position="190"/>
    </location>
</feature>
<dbReference type="InterPro" id="IPR027417">
    <property type="entry name" value="P-loop_NTPase"/>
</dbReference>
<feature type="domain" description="ABC transmembrane type-1" evidence="7">
    <location>
        <begin position="33"/>
        <end position="314"/>
    </location>
</feature>
<evidence type="ECO:0000259" key="6">
    <source>
        <dbReference type="PROSITE" id="PS50893"/>
    </source>
</evidence>
<organism evidence="8">
    <name type="scientific">uncultured Nocardioidaceae bacterium</name>
    <dbReference type="NCBI Taxonomy" id="253824"/>
    <lineage>
        <taxon>Bacteria</taxon>
        <taxon>Bacillati</taxon>
        <taxon>Actinomycetota</taxon>
        <taxon>Actinomycetes</taxon>
        <taxon>Propionibacteriales</taxon>
        <taxon>Nocardioidaceae</taxon>
        <taxon>environmental samples</taxon>
    </lineage>
</organism>
<evidence type="ECO:0000256" key="3">
    <source>
        <dbReference type="ARBA" id="ARBA00022989"/>
    </source>
</evidence>
<dbReference type="Pfam" id="PF00664">
    <property type="entry name" value="ABC_membrane"/>
    <property type="match status" value="1"/>
</dbReference>
<dbReference type="InterPro" id="IPR039421">
    <property type="entry name" value="Type_1_exporter"/>
</dbReference>
<keyword evidence="2 5" id="KW-0812">Transmembrane</keyword>
<dbReference type="SUPFAM" id="SSF90123">
    <property type="entry name" value="ABC transporter transmembrane region"/>
    <property type="match status" value="1"/>
</dbReference>
<accession>A0A6J4MG45</accession>
<dbReference type="Gene3D" id="3.40.50.300">
    <property type="entry name" value="P-loop containing nucleotide triphosphate hydrolases"/>
    <property type="match status" value="1"/>
</dbReference>
<protein>
    <submittedName>
        <fullName evidence="8">Heterodimeric efflux ABC transporter, permease/ATP-binding subunit 1</fullName>
    </submittedName>
</protein>
<dbReference type="InterPro" id="IPR011527">
    <property type="entry name" value="ABC1_TM_dom"/>
</dbReference>
<feature type="transmembrane region" description="Helical" evidence="5">
    <location>
        <begin position="289"/>
        <end position="306"/>
    </location>
</feature>
<gene>
    <name evidence="8" type="ORF">AVDCRST_MAG46-3029</name>
</gene>
<dbReference type="EMBL" id="CADCUD010000211">
    <property type="protein sequence ID" value="CAA9357442.1"/>
    <property type="molecule type" value="Genomic_DNA"/>
</dbReference>
<dbReference type="SUPFAM" id="SSF52540">
    <property type="entry name" value="P-loop containing nucleoside triphosphate hydrolases"/>
    <property type="match status" value="1"/>
</dbReference>
<dbReference type="AlphaFoldDB" id="A0A6J4MG45"/>
<keyword evidence="8" id="KW-0067">ATP-binding</keyword>
<evidence type="ECO:0000256" key="5">
    <source>
        <dbReference type="SAM" id="Phobius"/>
    </source>
</evidence>